<dbReference type="EMBL" id="VXRY01000196">
    <property type="protein sequence ID" value="MXY33438.1"/>
    <property type="molecule type" value="Genomic_DNA"/>
</dbReference>
<dbReference type="SMART" id="SM00895">
    <property type="entry name" value="FCD"/>
    <property type="match status" value="1"/>
</dbReference>
<accession>A0A6B0XY17</accession>
<organism evidence="5">
    <name type="scientific">Boseongicola sp. SB0664_bin_43</name>
    <dbReference type="NCBI Taxonomy" id="2604844"/>
    <lineage>
        <taxon>Bacteria</taxon>
        <taxon>Pseudomonadati</taxon>
        <taxon>Pseudomonadota</taxon>
        <taxon>Alphaproteobacteria</taxon>
        <taxon>Rhodobacterales</taxon>
        <taxon>Paracoccaceae</taxon>
        <taxon>Boseongicola</taxon>
    </lineage>
</organism>
<dbReference type="SMART" id="SM00345">
    <property type="entry name" value="HTH_GNTR"/>
    <property type="match status" value="1"/>
</dbReference>
<dbReference type="InterPro" id="IPR000524">
    <property type="entry name" value="Tscrpt_reg_HTH_GntR"/>
</dbReference>
<comment type="caution">
    <text evidence="5">The sequence shown here is derived from an EMBL/GenBank/DDBJ whole genome shotgun (WGS) entry which is preliminary data.</text>
</comment>
<dbReference type="Pfam" id="PF07729">
    <property type="entry name" value="FCD"/>
    <property type="match status" value="1"/>
</dbReference>
<dbReference type="InterPro" id="IPR036390">
    <property type="entry name" value="WH_DNA-bd_sf"/>
</dbReference>
<keyword evidence="1" id="KW-0805">Transcription regulation</keyword>
<dbReference type="AlphaFoldDB" id="A0A6B0XY17"/>
<gene>
    <name evidence="5" type="ORF">F4Y60_04985</name>
</gene>
<dbReference type="PROSITE" id="PS50949">
    <property type="entry name" value="HTH_GNTR"/>
    <property type="match status" value="1"/>
</dbReference>
<dbReference type="GO" id="GO:0003700">
    <property type="term" value="F:DNA-binding transcription factor activity"/>
    <property type="evidence" value="ECO:0007669"/>
    <property type="project" value="InterPro"/>
</dbReference>
<keyword evidence="3" id="KW-0804">Transcription</keyword>
<dbReference type="PANTHER" id="PTHR43537:SF24">
    <property type="entry name" value="GLUCONATE OPERON TRANSCRIPTIONAL REPRESSOR"/>
    <property type="match status" value="1"/>
</dbReference>
<sequence>MMTLPFCVVADVDQTRYANIMQHGIVSPQLPESLGMLESEESPVTKQGRRGALLVYEALRDDILWLRIEPGQAIDEVALARRFKTSRTPVREALLLLHGEWLVQFLPNRSTIVSPLTLNNAREYFDSHLVLARMAARAATLTGRADRGTMLSLHRDFERAMSDGACEQAFRTSLKLHRMLARLTGNIFLNRYFGHSLDAGMRAKILFYFPKLDSRERLRAGVLLEALIEAVISGDADAGDNAMKALVVHEIGVILRSLYPAFGDRMDLAMEEFPT</sequence>
<proteinExistence type="predicted"/>
<reference evidence="5" key="1">
    <citation type="submission" date="2019-09" db="EMBL/GenBank/DDBJ databases">
        <title>Characterisation of the sponge microbiome using genome-centric metagenomics.</title>
        <authorList>
            <person name="Engelberts J.P."/>
            <person name="Robbins S.J."/>
            <person name="De Goeij J.M."/>
            <person name="Aranda M."/>
            <person name="Bell S.C."/>
            <person name="Webster N.S."/>
        </authorList>
    </citation>
    <scope>NUCLEOTIDE SEQUENCE</scope>
    <source>
        <strain evidence="5">SB0664_bin_43</strain>
    </source>
</reference>
<dbReference type="Gene3D" id="1.10.10.10">
    <property type="entry name" value="Winged helix-like DNA-binding domain superfamily/Winged helix DNA-binding domain"/>
    <property type="match status" value="1"/>
</dbReference>
<dbReference type="InterPro" id="IPR036388">
    <property type="entry name" value="WH-like_DNA-bd_sf"/>
</dbReference>
<evidence type="ECO:0000256" key="3">
    <source>
        <dbReference type="ARBA" id="ARBA00023163"/>
    </source>
</evidence>
<protein>
    <submittedName>
        <fullName evidence="5">GntR family transcriptional regulator</fullName>
    </submittedName>
</protein>
<dbReference type="InterPro" id="IPR008920">
    <property type="entry name" value="TF_FadR/GntR_C"/>
</dbReference>
<dbReference type="InterPro" id="IPR011711">
    <property type="entry name" value="GntR_C"/>
</dbReference>
<dbReference type="Pfam" id="PF00392">
    <property type="entry name" value="GntR"/>
    <property type="match status" value="1"/>
</dbReference>
<dbReference type="SUPFAM" id="SSF48008">
    <property type="entry name" value="GntR ligand-binding domain-like"/>
    <property type="match status" value="1"/>
</dbReference>
<evidence type="ECO:0000256" key="1">
    <source>
        <dbReference type="ARBA" id="ARBA00023015"/>
    </source>
</evidence>
<dbReference type="PANTHER" id="PTHR43537">
    <property type="entry name" value="TRANSCRIPTIONAL REGULATOR, GNTR FAMILY"/>
    <property type="match status" value="1"/>
</dbReference>
<name>A0A6B0XY17_9RHOB</name>
<dbReference type="SUPFAM" id="SSF46785">
    <property type="entry name" value="Winged helix' DNA-binding domain"/>
    <property type="match status" value="1"/>
</dbReference>
<dbReference type="GO" id="GO:0003677">
    <property type="term" value="F:DNA binding"/>
    <property type="evidence" value="ECO:0007669"/>
    <property type="project" value="UniProtKB-KW"/>
</dbReference>
<feature type="domain" description="HTH gntR-type" evidence="4">
    <location>
        <begin position="49"/>
        <end position="116"/>
    </location>
</feature>
<keyword evidence="2" id="KW-0238">DNA-binding</keyword>
<evidence type="ECO:0000256" key="2">
    <source>
        <dbReference type="ARBA" id="ARBA00023125"/>
    </source>
</evidence>
<evidence type="ECO:0000313" key="5">
    <source>
        <dbReference type="EMBL" id="MXY33438.1"/>
    </source>
</evidence>
<dbReference type="Gene3D" id="1.20.120.530">
    <property type="entry name" value="GntR ligand-binding domain-like"/>
    <property type="match status" value="1"/>
</dbReference>
<evidence type="ECO:0000259" key="4">
    <source>
        <dbReference type="PROSITE" id="PS50949"/>
    </source>
</evidence>